<sequence length="85" mass="9166">MSAGAVIVVLLIGLLITVALWAAILDETSNATVMDRAEAERFARERGGRGPKQSQSRSSETGADAKDGRNDGYGWTDEPSEDDRR</sequence>
<feature type="region of interest" description="Disordered" evidence="1">
    <location>
        <begin position="41"/>
        <end position="85"/>
    </location>
</feature>
<evidence type="ECO:0000313" key="4">
    <source>
        <dbReference type="Proteomes" id="UP000011555"/>
    </source>
</evidence>
<feature type="compositionally biased region" description="Polar residues" evidence="1">
    <location>
        <begin position="52"/>
        <end position="61"/>
    </location>
</feature>
<dbReference type="RefSeq" id="WP_007139783.1">
    <property type="nucleotide sequence ID" value="NZ_AOLZ01000002.1"/>
</dbReference>
<proteinExistence type="predicted"/>
<accession>M0M0U5</accession>
<dbReference type="EMBL" id="CP019285">
    <property type="protein sequence ID" value="APW97447.1"/>
    <property type="molecule type" value="Genomic_DNA"/>
</dbReference>
<dbReference type="AlphaFoldDB" id="M0M0U5"/>
<evidence type="ECO:0000313" key="2">
    <source>
        <dbReference type="EMBL" id="APW97447.1"/>
    </source>
</evidence>
<organism evidence="3 4">
    <name type="scientific">Natronobacterium lacisalsi AJ5</name>
    <dbReference type="NCBI Taxonomy" id="358396"/>
    <lineage>
        <taxon>Archaea</taxon>
        <taxon>Methanobacteriati</taxon>
        <taxon>Methanobacteriota</taxon>
        <taxon>Stenosarchaea group</taxon>
        <taxon>Halobacteria</taxon>
        <taxon>Halobacteriales</taxon>
        <taxon>Natrialbaceae</taxon>
        <taxon>Natronobacterium</taxon>
    </lineage>
</organism>
<dbReference type="KEGG" id="hlc:CHINAEXTREME06535"/>
<reference evidence="2" key="3">
    <citation type="submission" date="2017-01" db="EMBL/GenBank/DDBJ databases">
        <authorList>
            <person name="Mah S.A."/>
            <person name="Swanson W.J."/>
            <person name="Moy G.W."/>
            <person name="Vacquier V.D."/>
        </authorList>
    </citation>
    <scope>NUCLEOTIDE SEQUENCE</scope>
    <source>
        <strain evidence="2">AJ5</strain>
    </source>
</reference>
<reference evidence="2 5" key="1">
    <citation type="journal article" date="2011" name="J. Bacteriol.">
        <title>Genome sequence of Halobiforma lacisalsi AJ5, an extremely halophilic archaeon which harbors a bop gene.</title>
        <authorList>
            <person name="Jiang X."/>
            <person name="Wang S."/>
            <person name="Cheng H."/>
            <person name="Huo Y."/>
            <person name="Zhang X."/>
            <person name="Zhu X."/>
            <person name="Han X."/>
            <person name="Ni P."/>
            <person name="Wu M."/>
        </authorList>
    </citation>
    <scope>NUCLEOTIDE SEQUENCE [LARGE SCALE GENOMIC DNA]</scope>
    <source>
        <strain evidence="2 5">AJ5</strain>
    </source>
</reference>
<reference evidence="3 4" key="2">
    <citation type="journal article" date="2014" name="PLoS Genet.">
        <title>Phylogenetically driven sequencing of extremely halophilic archaea reveals strategies for static and dynamic osmo-response.</title>
        <authorList>
            <person name="Becker E.A."/>
            <person name="Seitzer P.M."/>
            <person name="Tritt A."/>
            <person name="Larsen D."/>
            <person name="Krusor M."/>
            <person name="Yao A.I."/>
            <person name="Wu D."/>
            <person name="Madern D."/>
            <person name="Eisen J.A."/>
            <person name="Darling A.E."/>
            <person name="Facciotti M.T."/>
        </authorList>
    </citation>
    <scope>NUCLEOTIDE SEQUENCE [LARGE SCALE GENOMIC DNA]</scope>
    <source>
        <strain evidence="3 4">AJ5</strain>
    </source>
</reference>
<dbReference type="EMBL" id="AOLZ01000002">
    <property type="protein sequence ID" value="EMA38254.1"/>
    <property type="molecule type" value="Genomic_DNA"/>
</dbReference>
<dbReference type="Pfam" id="PF26467">
    <property type="entry name" value="DUF8143"/>
    <property type="match status" value="1"/>
</dbReference>
<dbReference type="STRING" id="358396.CHINAEXTREME_06535"/>
<evidence type="ECO:0000313" key="5">
    <source>
        <dbReference type="Proteomes" id="UP000186547"/>
    </source>
</evidence>
<dbReference type="Proteomes" id="UP000186547">
    <property type="component" value="Chromosome"/>
</dbReference>
<evidence type="ECO:0000313" key="3">
    <source>
        <dbReference type="EMBL" id="EMA38254.1"/>
    </source>
</evidence>
<dbReference type="InterPro" id="IPR058456">
    <property type="entry name" value="DUF8143"/>
</dbReference>
<dbReference type="Proteomes" id="UP000011555">
    <property type="component" value="Unassembled WGS sequence"/>
</dbReference>
<name>M0M0U5_NATLA</name>
<dbReference type="GeneID" id="30920765"/>
<evidence type="ECO:0000256" key="1">
    <source>
        <dbReference type="SAM" id="MobiDB-lite"/>
    </source>
</evidence>
<dbReference type="eggNOG" id="arCOG11185">
    <property type="taxonomic scope" value="Archaea"/>
</dbReference>
<protein>
    <submittedName>
        <fullName evidence="3">Uncharacterized protein</fullName>
    </submittedName>
</protein>
<gene>
    <name evidence="3" type="ORF">C445_00095</name>
    <name evidence="2" type="ORF">CHINAEXTREME_06535</name>
</gene>
<keyword evidence="4" id="KW-1185">Reference proteome</keyword>